<accession>A0A8X6PZM1</accession>
<keyword evidence="2" id="KW-1185">Reference proteome</keyword>
<evidence type="ECO:0000313" key="2">
    <source>
        <dbReference type="Proteomes" id="UP000887013"/>
    </source>
</evidence>
<dbReference type="EMBL" id="BMAW01075728">
    <property type="protein sequence ID" value="GFT98266.1"/>
    <property type="molecule type" value="Genomic_DNA"/>
</dbReference>
<organism evidence="1 2">
    <name type="scientific">Nephila pilipes</name>
    <name type="common">Giant wood spider</name>
    <name type="synonym">Nephila maculata</name>
    <dbReference type="NCBI Taxonomy" id="299642"/>
    <lineage>
        <taxon>Eukaryota</taxon>
        <taxon>Metazoa</taxon>
        <taxon>Ecdysozoa</taxon>
        <taxon>Arthropoda</taxon>
        <taxon>Chelicerata</taxon>
        <taxon>Arachnida</taxon>
        <taxon>Araneae</taxon>
        <taxon>Araneomorphae</taxon>
        <taxon>Entelegynae</taxon>
        <taxon>Araneoidea</taxon>
        <taxon>Nephilidae</taxon>
        <taxon>Nephila</taxon>
    </lineage>
</organism>
<name>A0A8X6PZM1_NEPPI</name>
<gene>
    <name evidence="1" type="ORF">NPIL_13841</name>
</gene>
<dbReference type="AlphaFoldDB" id="A0A8X6PZM1"/>
<dbReference type="OrthoDB" id="6439474at2759"/>
<protein>
    <submittedName>
        <fullName evidence="1">Uncharacterized protein</fullName>
    </submittedName>
</protein>
<comment type="caution">
    <text evidence="1">The sequence shown here is derived from an EMBL/GenBank/DDBJ whole genome shotgun (WGS) entry which is preliminary data.</text>
</comment>
<proteinExistence type="predicted"/>
<dbReference type="Proteomes" id="UP000887013">
    <property type="component" value="Unassembled WGS sequence"/>
</dbReference>
<sequence>METTTNEIEEEMKNLCISMSSHVLKNDIGERICLPVENTQVVNSDRSNALPLQKIDDIDQVYAFITRFMLFDTISLSHIPPLLKSFLNEMENNELYQATKMKRILDLEFFGHKFRSLIKADTESLNLSSDIEWAEFFLSRSVIFYAEPTYFSFMLVASFLNYALSFCFMDQTCFRILYIIEFCFDVLYRRIFWQFFKSQDDYEKLLLCWDAFNDYMESEPTGSKLNPTFYEENWLNYVKNSVNITGDGFSLTESERELFKKFYSPECVGDISSELDQFLMDTLESYPQFKFHRDSCCGSKCYNYFAYAIQFPWS</sequence>
<evidence type="ECO:0000313" key="1">
    <source>
        <dbReference type="EMBL" id="GFT98266.1"/>
    </source>
</evidence>
<reference evidence="1" key="1">
    <citation type="submission" date="2020-08" db="EMBL/GenBank/DDBJ databases">
        <title>Multicomponent nature underlies the extraordinary mechanical properties of spider dragline silk.</title>
        <authorList>
            <person name="Kono N."/>
            <person name="Nakamura H."/>
            <person name="Mori M."/>
            <person name="Yoshida Y."/>
            <person name="Ohtoshi R."/>
            <person name="Malay A.D."/>
            <person name="Moran D.A.P."/>
            <person name="Tomita M."/>
            <person name="Numata K."/>
            <person name="Arakawa K."/>
        </authorList>
    </citation>
    <scope>NUCLEOTIDE SEQUENCE</scope>
</reference>